<evidence type="ECO:0000313" key="1">
    <source>
        <dbReference type="EMBL" id="KAI0027577.1"/>
    </source>
</evidence>
<sequence>MDFQLPFSISQHSLNALAGHPTLVVGTGILVLAYLAGRYLSSPWRRLPPGPKGYPILGSAPDMLNMQRFLARSVTFGKIVYVNIVGQPTVIINSQRVATDLLDRRAATFSGRPRTIVGQELYCGGLSIVMLGHTDRWRRMRRAIHEGLRPAAAAQYHAMEAEEVTRLVLALANDKNASVRGGYIHHYARYAASLVLAITYDRPVRDTAEDRAMAKVLDEILTQLEAATAPGSHLVEFAKWKRDAQEGYVRITKFYDGLIDEVQKRMTIGEARPCLVRTLVEEKQHFGLSDLETSWAAGMMYTVGSDTQAATVEWITLALATHPKVQRCAQAELDTVIGHARSPRVGDRDQLPYVTAVFREVMRWRPAAPYGIPHVSEEDDWYEDMFIPKGTICMVNMMACNMDTEIYGADAALFNPDRYLDEKGRLKPSPPETKDEGHISYGFGRRVCIGRHVANDTLFMATAMLLWAFDLSTIGEYELDTYVDKGVTNCNFTPRFPEAMTILAAELDAC</sequence>
<keyword evidence="2" id="KW-1185">Reference proteome</keyword>
<reference evidence="1" key="1">
    <citation type="submission" date="2021-02" db="EMBL/GenBank/DDBJ databases">
        <authorList>
            <consortium name="DOE Joint Genome Institute"/>
            <person name="Ahrendt S."/>
            <person name="Looney B.P."/>
            <person name="Miyauchi S."/>
            <person name="Morin E."/>
            <person name="Drula E."/>
            <person name="Courty P.E."/>
            <person name="Chicoki N."/>
            <person name="Fauchery L."/>
            <person name="Kohler A."/>
            <person name="Kuo A."/>
            <person name="Labutti K."/>
            <person name="Pangilinan J."/>
            <person name="Lipzen A."/>
            <person name="Riley R."/>
            <person name="Andreopoulos W."/>
            <person name="He G."/>
            <person name="Johnson J."/>
            <person name="Barry K.W."/>
            <person name="Grigoriev I.V."/>
            <person name="Nagy L."/>
            <person name="Hibbett D."/>
            <person name="Henrissat B."/>
            <person name="Matheny P.B."/>
            <person name="Labbe J."/>
            <person name="Martin F."/>
        </authorList>
    </citation>
    <scope>NUCLEOTIDE SEQUENCE</scope>
    <source>
        <strain evidence="1">EC-137</strain>
    </source>
</reference>
<organism evidence="1 2">
    <name type="scientific">Vararia minispora EC-137</name>
    <dbReference type="NCBI Taxonomy" id="1314806"/>
    <lineage>
        <taxon>Eukaryota</taxon>
        <taxon>Fungi</taxon>
        <taxon>Dikarya</taxon>
        <taxon>Basidiomycota</taxon>
        <taxon>Agaricomycotina</taxon>
        <taxon>Agaricomycetes</taxon>
        <taxon>Russulales</taxon>
        <taxon>Lachnocladiaceae</taxon>
        <taxon>Vararia</taxon>
    </lineage>
</organism>
<name>A0ACB8Q7G6_9AGAM</name>
<evidence type="ECO:0000313" key="2">
    <source>
        <dbReference type="Proteomes" id="UP000814128"/>
    </source>
</evidence>
<proteinExistence type="predicted"/>
<dbReference type="EMBL" id="MU273878">
    <property type="protein sequence ID" value="KAI0027577.1"/>
    <property type="molecule type" value="Genomic_DNA"/>
</dbReference>
<accession>A0ACB8Q7G6</accession>
<comment type="caution">
    <text evidence="1">The sequence shown here is derived from an EMBL/GenBank/DDBJ whole genome shotgun (WGS) entry which is preliminary data.</text>
</comment>
<protein>
    <submittedName>
        <fullName evidence="1">Cytochrome P450</fullName>
    </submittedName>
</protein>
<dbReference type="Proteomes" id="UP000814128">
    <property type="component" value="Unassembled WGS sequence"/>
</dbReference>
<gene>
    <name evidence="1" type="ORF">K488DRAFT_74432</name>
</gene>
<reference evidence="1" key="2">
    <citation type="journal article" date="2022" name="New Phytol.">
        <title>Evolutionary transition to the ectomycorrhizal habit in the genomes of a hyperdiverse lineage of mushroom-forming fungi.</title>
        <authorList>
            <person name="Looney B."/>
            <person name="Miyauchi S."/>
            <person name="Morin E."/>
            <person name="Drula E."/>
            <person name="Courty P.E."/>
            <person name="Kohler A."/>
            <person name="Kuo A."/>
            <person name="LaButti K."/>
            <person name="Pangilinan J."/>
            <person name="Lipzen A."/>
            <person name="Riley R."/>
            <person name="Andreopoulos W."/>
            <person name="He G."/>
            <person name="Johnson J."/>
            <person name="Nolan M."/>
            <person name="Tritt A."/>
            <person name="Barry K.W."/>
            <person name="Grigoriev I.V."/>
            <person name="Nagy L.G."/>
            <person name="Hibbett D."/>
            <person name="Henrissat B."/>
            <person name="Matheny P.B."/>
            <person name="Labbe J."/>
            <person name="Martin F.M."/>
        </authorList>
    </citation>
    <scope>NUCLEOTIDE SEQUENCE</scope>
    <source>
        <strain evidence="1">EC-137</strain>
    </source>
</reference>